<dbReference type="SUPFAM" id="SSF51306">
    <property type="entry name" value="LexA/Signal peptidase"/>
    <property type="match status" value="1"/>
</dbReference>
<name>A0A1B7HQW2_9ENTR</name>
<evidence type="ECO:0000313" key="2">
    <source>
        <dbReference type="Proteomes" id="UP000078504"/>
    </source>
</evidence>
<dbReference type="Proteomes" id="UP000078504">
    <property type="component" value="Unassembled WGS sequence"/>
</dbReference>
<comment type="caution">
    <text evidence="1">The sequence shown here is derived from an EMBL/GenBank/DDBJ whole genome shotgun (WGS) entry which is preliminary data.</text>
</comment>
<dbReference type="PATRIC" id="fig|1354253.4.peg.3892"/>
<dbReference type="EC" id="3.4.21.-" evidence="1"/>
<protein>
    <submittedName>
        <fullName evidence="1">UmuD family protein</fullName>
        <ecNumber evidence="1">3.4.21.-</ecNumber>
    </submittedName>
</protein>
<accession>A0A1B7HQW2</accession>
<dbReference type="GO" id="GO:0016787">
    <property type="term" value="F:hydrolase activity"/>
    <property type="evidence" value="ECO:0007669"/>
    <property type="project" value="UniProtKB-KW"/>
</dbReference>
<proteinExistence type="predicted"/>
<sequence>MLRHFDQQLLFITYRSSKRPCDGSIVVATVQSEFRVLRYKTLPNVHLEDIDWPEQKFKMDDYFEDDGVFGVVMWILNDARNGEFDDVPVM</sequence>
<dbReference type="EMBL" id="LXEP01000033">
    <property type="protein sequence ID" value="OAT18028.1"/>
    <property type="molecule type" value="Genomic_DNA"/>
</dbReference>
<gene>
    <name evidence="1" type="ORF">M977_03816</name>
</gene>
<dbReference type="AlphaFoldDB" id="A0A1B7HQW2"/>
<dbReference type="InterPro" id="IPR036286">
    <property type="entry name" value="LexA/Signal_pep-like_sf"/>
</dbReference>
<reference evidence="1 2" key="1">
    <citation type="submission" date="2016-04" db="EMBL/GenBank/DDBJ databases">
        <title>ATOL: Assembling a taxonomically balanced genome-scale reconstruction of the evolutionary history of the Enterobacteriaceae.</title>
        <authorList>
            <person name="Plunkett G.III."/>
            <person name="Neeno-Eckwall E.C."/>
            <person name="Glasner J.D."/>
            <person name="Perna N.T."/>
        </authorList>
    </citation>
    <scope>NUCLEOTIDE SEQUENCE [LARGE SCALE GENOMIC DNA]</scope>
    <source>
        <strain evidence="1 2">ATCC 51604</strain>
    </source>
</reference>
<evidence type="ECO:0000313" key="1">
    <source>
        <dbReference type="EMBL" id="OAT18028.1"/>
    </source>
</evidence>
<dbReference type="RefSeq" id="WP_074392076.1">
    <property type="nucleotide sequence ID" value="NZ_LXEP01000033.1"/>
</dbReference>
<organism evidence="1 2">
    <name type="scientific">Buttiauxella gaviniae ATCC 51604</name>
    <dbReference type="NCBI Taxonomy" id="1354253"/>
    <lineage>
        <taxon>Bacteria</taxon>
        <taxon>Pseudomonadati</taxon>
        <taxon>Pseudomonadota</taxon>
        <taxon>Gammaproteobacteria</taxon>
        <taxon>Enterobacterales</taxon>
        <taxon>Enterobacteriaceae</taxon>
        <taxon>Buttiauxella</taxon>
    </lineage>
</organism>
<keyword evidence="1" id="KW-0378">Hydrolase</keyword>